<name>X0VGQ6_9ZZZZ</name>
<protein>
    <submittedName>
        <fullName evidence="1">Uncharacterized protein</fullName>
    </submittedName>
</protein>
<sequence>PKQIAGKEHYIYCHTPLEELCKMGAIVTLAKDTKGNS</sequence>
<comment type="caution">
    <text evidence="1">The sequence shown here is derived from an EMBL/GenBank/DDBJ whole genome shotgun (WGS) entry which is preliminary data.</text>
</comment>
<organism evidence="1">
    <name type="scientific">marine sediment metagenome</name>
    <dbReference type="NCBI Taxonomy" id="412755"/>
    <lineage>
        <taxon>unclassified sequences</taxon>
        <taxon>metagenomes</taxon>
        <taxon>ecological metagenomes</taxon>
    </lineage>
</organism>
<gene>
    <name evidence="1" type="ORF">S01H1_60041</name>
</gene>
<reference evidence="1" key="1">
    <citation type="journal article" date="2014" name="Front. Microbiol.">
        <title>High frequency of phylogenetically diverse reductive dehalogenase-homologous genes in deep subseafloor sedimentary metagenomes.</title>
        <authorList>
            <person name="Kawai M."/>
            <person name="Futagami T."/>
            <person name="Toyoda A."/>
            <person name="Takaki Y."/>
            <person name="Nishi S."/>
            <person name="Hori S."/>
            <person name="Arai W."/>
            <person name="Tsubouchi T."/>
            <person name="Morono Y."/>
            <person name="Uchiyama I."/>
            <person name="Ito T."/>
            <person name="Fujiyama A."/>
            <person name="Inagaki F."/>
            <person name="Takami H."/>
        </authorList>
    </citation>
    <scope>NUCLEOTIDE SEQUENCE</scope>
    <source>
        <strain evidence="1">Expedition CK06-06</strain>
    </source>
</reference>
<accession>X0VGQ6</accession>
<evidence type="ECO:0000313" key="1">
    <source>
        <dbReference type="EMBL" id="GAG17469.1"/>
    </source>
</evidence>
<proteinExistence type="predicted"/>
<feature type="non-terminal residue" evidence="1">
    <location>
        <position position="1"/>
    </location>
</feature>
<dbReference type="EMBL" id="BARS01039310">
    <property type="protein sequence ID" value="GAG17469.1"/>
    <property type="molecule type" value="Genomic_DNA"/>
</dbReference>
<dbReference type="AlphaFoldDB" id="X0VGQ6"/>